<comment type="caution">
    <text evidence="11">Lacks conserved residue(s) required for the propagation of feature annotation.</text>
</comment>
<dbReference type="InterPro" id="IPR032678">
    <property type="entry name" value="tRNA-synt_1_cat_dom"/>
</dbReference>
<dbReference type="OrthoDB" id="9810191at2"/>
<organism evidence="16 17">
    <name type="scientific">Chamaesiphon polymorphus CCALA 037</name>
    <dbReference type="NCBI Taxonomy" id="2107692"/>
    <lineage>
        <taxon>Bacteria</taxon>
        <taxon>Bacillati</taxon>
        <taxon>Cyanobacteriota</taxon>
        <taxon>Cyanophyceae</taxon>
        <taxon>Gomontiellales</taxon>
        <taxon>Chamaesiphonaceae</taxon>
        <taxon>Chamaesiphon</taxon>
    </lineage>
</organism>
<dbReference type="InterPro" id="IPR014758">
    <property type="entry name" value="Met-tRNA_synth"/>
</dbReference>
<comment type="function">
    <text evidence="2 11">Is required not only for elongation of protein synthesis but also for the initiation of all mRNA translation through initiator tRNA(fMet) aminoacylation.</text>
</comment>
<keyword evidence="11" id="KW-0963">Cytoplasm</keyword>
<keyword evidence="9 11" id="KW-0030">Aminoacyl-tRNA synthetase</keyword>
<feature type="short sequence motif" description="'KMSKS' region" evidence="11">
    <location>
        <begin position="307"/>
        <end position="311"/>
    </location>
</feature>
<dbReference type="PANTHER" id="PTHR43326:SF1">
    <property type="entry name" value="METHIONINE--TRNA LIGASE, MITOCHONDRIAL"/>
    <property type="match status" value="1"/>
</dbReference>
<dbReference type="RefSeq" id="WP_106308933.1">
    <property type="nucleotide sequence ID" value="NZ_PVWO01000315.1"/>
</dbReference>
<keyword evidence="6" id="KW-0862">Zinc</keyword>
<evidence type="ECO:0000256" key="2">
    <source>
        <dbReference type="ARBA" id="ARBA00003314"/>
    </source>
</evidence>
<keyword evidence="7 11" id="KW-0067">ATP-binding</keyword>
<feature type="domain" description="Methionyl/Leucyl tRNA synthetase" evidence="14">
    <location>
        <begin position="148"/>
        <end position="371"/>
    </location>
</feature>
<evidence type="ECO:0000256" key="10">
    <source>
        <dbReference type="ARBA" id="ARBA00047364"/>
    </source>
</evidence>
<feature type="binding site" evidence="11">
    <location>
        <position position="154"/>
    </location>
    <ligand>
        <name>Zn(2+)</name>
        <dbReference type="ChEBI" id="CHEBI:29105"/>
    </ligand>
</feature>
<dbReference type="Gene3D" id="2.170.220.10">
    <property type="match status" value="1"/>
</dbReference>
<dbReference type="EMBL" id="PVWO01000315">
    <property type="protein sequence ID" value="PSB52821.1"/>
    <property type="molecule type" value="Genomic_DNA"/>
</dbReference>
<dbReference type="InterPro" id="IPR015413">
    <property type="entry name" value="Methionyl/Leucyl_tRNA_Synth"/>
</dbReference>
<feature type="binding site" evidence="11">
    <location>
        <position position="133"/>
    </location>
    <ligand>
        <name>Zn(2+)</name>
        <dbReference type="ChEBI" id="CHEBI:29105"/>
    </ligand>
</feature>
<evidence type="ECO:0000313" key="16">
    <source>
        <dbReference type="EMBL" id="PSB52821.1"/>
    </source>
</evidence>
<dbReference type="HAMAP" id="MF_01228">
    <property type="entry name" value="Met_tRNA_synth_type2"/>
    <property type="match status" value="1"/>
</dbReference>
<gene>
    <name evidence="11" type="primary">metG</name>
    <name evidence="16" type="ORF">C7B77_20090</name>
</gene>
<dbReference type="CDD" id="cd00814">
    <property type="entry name" value="MetRS_core"/>
    <property type="match status" value="1"/>
</dbReference>
<proteinExistence type="inferred from homology"/>
<evidence type="ECO:0000259" key="14">
    <source>
        <dbReference type="Pfam" id="PF09334"/>
    </source>
</evidence>
<name>A0A2T1G6F2_9CYAN</name>
<evidence type="ECO:0000256" key="12">
    <source>
        <dbReference type="RuleBase" id="RU363039"/>
    </source>
</evidence>
<feature type="domain" description="tRNA synthetases class I catalytic" evidence="13">
    <location>
        <begin position="20"/>
        <end position="140"/>
    </location>
</feature>
<evidence type="ECO:0000256" key="11">
    <source>
        <dbReference type="HAMAP-Rule" id="MF_01228"/>
    </source>
</evidence>
<evidence type="ECO:0000313" key="17">
    <source>
        <dbReference type="Proteomes" id="UP000238937"/>
    </source>
</evidence>
<dbReference type="Proteomes" id="UP000238937">
    <property type="component" value="Unassembled WGS sequence"/>
</dbReference>
<feature type="binding site" evidence="11">
    <location>
        <position position="151"/>
    </location>
    <ligand>
        <name>Zn(2+)</name>
        <dbReference type="ChEBI" id="CHEBI:29105"/>
    </ligand>
</feature>
<reference evidence="16 17" key="1">
    <citation type="submission" date="2018-03" db="EMBL/GenBank/DDBJ databases">
        <title>The ancient ancestry and fast evolution of plastids.</title>
        <authorList>
            <person name="Moore K.R."/>
            <person name="Magnabosco C."/>
            <person name="Momper L."/>
            <person name="Gold D.A."/>
            <person name="Bosak T."/>
            <person name="Fournier G.P."/>
        </authorList>
    </citation>
    <scope>NUCLEOTIDE SEQUENCE [LARGE SCALE GENOMIC DNA]</scope>
    <source>
        <strain evidence="16 17">CCALA 037</strain>
    </source>
</reference>
<dbReference type="Pfam" id="PF01406">
    <property type="entry name" value="tRNA-synt_1e"/>
    <property type="match status" value="1"/>
</dbReference>
<keyword evidence="4" id="KW-0479">Metal-binding</keyword>
<accession>A0A2T1G6F2</accession>
<dbReference type="FunFam" id="2.170.220.10:FF:000001">
    <property type="entry name" value="methionine--tRNA ligase, mitochondrial"/>
    <property type="match status" value="1"/>
</dbReference>
<dbReference type="GO" id="GO:0004825">
    <property type="term" value="F:methionine-tRNA ligase activity"/>
    <property type="evidence" value="ECO:0007669"/>
    <property type="project" value="UniProtKB-UniRule"/>
</dbReference>
<keyword evidence="17" id="KW-1185">Reference proteome</keyword>
<dbReference type="InterPro" id="IPR041872">
    <property type="entry name" value="Anticodon_Met"/>
</dbReference>
<evidence type="ECO:0000256" key="7">
    <source>
        <dbReference type="ARBA" id="ARBA00022840"/>
    </source>
</evidence>
<keyword evidence="3 11" id="KW-0436">Ligase</keyword>
<protein>
    <recommendedName>
        <fullName evidence="11">Methionine--tRNA ligase</fullName>
        <ecNumber evidence="11">6.1.1.10</ecNumber>
    </recommendedName>
    <alternativeName>
        <fullName evidence="11">Methionyl-tRNA synthetase</fullName>
        <shortName evidence="11">MetRS</shortName>
    </alternativeName>
</protein>
<dbReference type="Pfam" id="PF09334">
    <property type="entry name" value="tRNA-synt_1g"/>
    <property type="match status" value="1"/>
</dbReference>
<evidence type="ECO:0000256" key="6">
    <source>
        <dbReference type="ARBA" id="ARBA00022833"/>
    </source>
</evidence>
<dbReference type="Pfam" id="PF19303">
    <property type="entry name" value="Anticodon_3"/>
    <property type="match status" value="1"/>
</dbReference>
<dbReference type="InterPro" id="IPR023457">
    <property type="entry name" value="Met-tRNA_synth_2"/>
</dbReference>
<evidence type="ECO:0000256" key="1">
    <source>
        <dbReference type="ARBA" id="ARBA00001947"/>
    </source>
</evidence>
<dbReference type="Gene3D" id="1.10.730.10">
    <property type="entry name" value="Isoleucyl-tRNA Synthetase, Domain 1"/>
    <property type="match status" value="1"/>
</dbReference>
<dbReference type="SUPFAM" id="SSF52374">
    <property type="entry name" value="Nucleotidylyl transferase"/>
    <property type="match status" value="1"/>
</dbReference>
<dbReference type="Gene3D" id="3.40.50.620">
    <property type="entry name" value="HUPs"/>
    <property type="match status" value="1"/>
</dbReference>
<comment type="similarity">
    <text evidence="12">Belongs to the class-I aminoacyl-tRNA synthetase family.</text>
</comment>
<evidence type="ECO:0000256" key="4">
    <source>
        <dbReference type="ARBA" id="ARBA00022723"/>
    </source>
</evidence>
<dbReference type="GO" id="GO:0005737">
    <property type="term" value="C:cytoplasm"/>
    <property type="evidence" value="ECO:0007669"/>
    <property type="project" value="UniProtKB-SubCell"/>
</dbReference>
<comment type="subcellular location">
    <subcellularLocation>
        <location evidence="11">Cytoplasm</location>
    </subcellularLocation>
</comment>
<dbReference type="EC" id="6.1.1.10" evidence="11"/>
<comment type="cofactor">
    <cofactor evidence="1">
        <name>Zn(2+)</name>
        <dbReference type="ChEBI" id="CHEBI:29105"/>
    </cofactor>
</comment>
<dbReference type="NCBIfam" id="NF008900">
    <property type="entry name" value="PRK12267.1"/>
    <property type="match status" value="1"/>
</dbReference>
<evidence type="ECO:0000256" key="8">
    <source>
        <dbReference type="ARBA" id="ARBA00022917"/>
    </source>
</evidence>
<comment type="caution">
    <text evidence="16">The sequence shown here is derived from an EMBL/GenBank/DDBJ whole genome shotgun (WGS) entry which is preliminary data.</text>
</comment>
<feature type="binding site" evidence="11">
    <location>
        <position position="306"/>
    </location>
    <ligand>
        <name>ATP</name>
        <dbReference type="ChEBI" id="CHEBI:30616"/>
    </ligand>
</feature>
<dbReference type="GO" id="GO:0006431">
    <property type="term" value="P:methionyl-tRNA aminoacylation"/>
    <property type="evidence" value="ECO:0007669"/>
    <property type="project" value="UniProtKB-UniRule"/>
</dbReference>
<evidence type="ECO:0000256" key="5">
    <source>
        <dbReference type="ARBA" id="ARBA00022741"/>
    </source>
</evidence>
<dbReference type="InterPro" id="IPR014729">
    <property type="entry name" value="Rossmann-like_a/b/a_fold"/>
</dbReference>
<comment type="catalytic activity">
    <reaction evidence="10 11">
        <text>tRNA(Met) + L-methionine + ATP = L-methionyl-tRNA(Met) + AMP + diphosphate</text>
        <dbReference type="Rhea" id="RHEA:13481"/>
        <dbReference type="Rhea" id="RHEA-COMP:9667"/>
        <dbReference type="Rhea" id="RHEA-COMP:9698"/>
        <dbReference type="ChEBI" id="CHEBI:30616"/>
        <dbReference type="ChEBI" id="CHEBI:33019"/>
        <dbReference type="ChEBI" id="CHEBI:57844"/>
        <dbReference type="ChEBI" id="CHEBI:78442"/>
        <dbReference type="ChEBI" id="CHEBI:78530"/>
        <dbReference type="ChEBI" id="CHEBI:456215"/>
        <dbReference type="EC" id="6.1.1.10"/>
    </reaction>
</comment>
<comment type="subunit">
    <text evidence="11">Monomer.</text>
</comment>
<dbReference type="AlphaFoldDB" id="A0A2T1G6F2"/>
<dbReference type="InterPro" id="IPR009080">
    <property type="entry name" value="tRNAsynth_Ia_anticodon-bd"/>
</dbReference>
<feature type="binding site" evidence="11">
    <location>
        <position position="136"/>
    </location>
    <ligand>
        <name>Zn(2+)</name>
        <dbReference type="ChEBI" id="CHEBI:29105"/>
    </ligand>
</feature>
<dbReference type="PRINTS" id="PR01041">
    <property type="entry name" value="TRNASYNTHMET"/>
</dbReference>
<evidence type="ECO:0000256" key="3">
    <source>
        <dbReference type="ARBA" id="ARBA00022598"/>
    </source>
</evidence>
<dbReference type="CDD" id="cd07957">
    <property type="entry name" value="Anticodon_Ia_Met"/>
    <property type="match status" value="1"/>
</dbReference>
<dbReference type="InterPro" id="IPR033911">
    <property type="entry name" value="MetRS_core"/>
</dbReference>
<dbReference type="PANTHER" id="PTHR43326">
    <property type="entry name" value="METHIONYL-TRNA SYNTHETASE"/>
    <property type="match status" value="1"/>
</dbReference>
<dbReference type="GO" id="GO:0005524">
    <property type="term" value="F:ATP binding"/>
    <property type="evidence" value="ECO:0007669"/>
    <property type="project" value="UniProtKB-UniRule"/>
</dbReference>
<sequence>MNYPAKTPHSFTVTTPLYYVNDIPHIGHAYTTMAADTIARWQRLNRRDVLLVTGTDEHGQKIERTAIAAGVEPQVHCDRIVARFDALWSKLNIQYDRFSRTTAANHQSIVKEFFERVLAQGDIYKGTQQGWYCVSCEEFKEERDLLADNYCPLHPSKQVEWRDESNYFFRLSKYQQQLEALYAECPEFILPLSRRNEVLKFVAQGLQDFSISRVNVDWGIPLPNDPQQTIYVWFDALLGYVTALLDPDAEPTLDNALAHRWPIDLHLIGKDILRFHAVYWPAMLMSAGLPIPDRVFAHGYFTKDGKKISKSEGNAIDPIEFVDRYGAEPLRYYFLKGIEFGQDGDFNETRFVEIVNADFANNLGNLLNRTLSMAKKYCQGRVPNCNPEDISAEHPLKLLGRELGDRVEIAYNNLAFKDACEAILTLAHSSNKYIDDLAPWTLFKQDKHSELAEVLYSALESARLSAYLLSPIVPKISTDIYQQLGLDVDFDLVCGSHGDRSHLDANELPADWARHGEWGILQADRPLGSPRPIFIKLELPNDASG</sequence>
<evidence type="ECO:0000259" key="15">
    <source>
        <dbReference type="Pfam" id="PF19303"/>
    </source>
</evidence>
<dbReference type="GO" id="GO:0046872">
    <property type="term" value="F:metal ion binding"/>
    <property type="evidence" value="ECO:0007669"/>
    <property type="project" value="UniProtKB-KW"/>
</dbReference>
<feature type="short sequence motif" description="'HIGH' region" evidence="11">
    <location>
        <begin position="18"/>
        <end position="28"/>
    </location>
</feature>
<keyword evidence="5 11" id="KW-0547">Nucleotide-binding</keyword>
<keyword evidence="8 11" id="KW-0648">Protein biosynthesis</keyword>
<dbReference type="NCBIfam" id="TIGR00398">
    <property type="entry name" value="metG"/>
    <property type="match status" value="1"/>
</dbReference>
<dbReference type="SUPFAM" id="SSF47323">
    <property type="entry name" value="Anticodon-binding domain of a subclass of class I aminoacyl-tRNA synthetases"/>
    <property type="match status" value="1"/>
</dbReference>
<feature type="domain" description="Methionyl-tRNA synthetase anticodon-binding" evidence="15">
    <location>
        <begin position="409"/>
        <end position="486"/>
    </location>
</feature>
<evidence type="ECO:0000256" key="9">
    <source>
        <dbReference type="ARBA" id="ARBA00023146"/>
    </source>
</evidence>
<evidence type="ECO:0000259" key="13">
    <source>
        <dbReference type="Pfam" id="PF01406"/>
    </source>
</evidence>